<evidence type="ECO:0000256" key="1">
    <source>
        <dbReference type="SAM" id="MobiDB-lite"/>
    </source>
</evidence>
<feature type="region of interest" description="Disordered" evidence="1">
    <location>
        <begin position="46"/>
        <end position="67"/>
    </location>
</feature>
<dbReference type="RefSeq" id="WP_115405842.1">
    <property type="nucleotide sequence ID" value="NZ_BPFE01000062.1"/>
</dbReference>
<organism evidence="2 3">
    <name type="scientific">Shewanella morhuae</name>
    <dbReference type="NCBI Taxonomy" id="365591"/>
    <lineage>
        <taxon>Bacteria</taxon>
        <taxon>Pseudomonadati</taxon>
        <taxon>Pseudomonadota</taxon>
        <taxon>Gammaproteobacteria</taxon>
        <taxon>Alteromonadales</taxon>
        <taxon>Shewanellaceae</taxon>
        <taxon>Shewanella</taxon>
    </lineage>
</organism>
<accession>A0A380A3B3</accession>
<gene>
    <name evidence="2" type="ORF">NCTC10736_01441</name>
</gene>
<dbReference type="AlphaFoldDB" id="A0A380A3B3"/>
<dbReference type="EMBL" id="UGYV01000001">
    <property type="protein sequence ID" value="SUI72746.1"/>
    <property type="molecule type" value="Genomic_DNA"/>
</dbReference>
<evidence type="ECO:0000313" key="2">
    <source>
        <dbReference type="EMBL" id="SUI72746.1"/>
    </source>
</evidence>
<evidence type="ECO:0000313" key="3">
    <source>
        <dbReference type="Proteomes" id="UP000255061"/>
    </source>
</evidence>
<name>A0A380A3B3_9GAMM</name>
<dbReference type="InterPro" id="IPR021677">
    <property type="entry name" value="DUF2986"/>
</dbReference>
<dbReference type="Pfam" id="PF11661">
    <property type="entry name" value="DUF2986"/>
    <property type="match status" value="1"/>
</dbReference>
<sequence>MNKKQKIIKKIAKRAKARLNKVDPATIGLPAKSGYVSKAERAKLESLEATEIAETSTDNTDDTPHIG</sequence>
<reference evidence="2 3" key="1">
    <citation type="submission" date="2018-06" db="EMBL/GenBank/DDBJ databases">
        <authorList>
            <consortium name="Pathogen Informatics"/>
            <person name="Doyle S."/>
        </authorList>
    </citation>
    <scope>NUCLEOTIDE SEQUENCE [LARGE SCALE GENOMIC DNA]</scope>
    <source>
        <strain evidence="2 3">NCTC10736</strain>
    </source>
</reference>
<dbReference type="Proteomes" id="UP000255061">
    <property type="component" value="Unassembled WGS sequence"/>
</dbReference>
<proteinExistence type="predicted"/>
<protein>
    <submittedName>
        <fullName evidence="2">Protein of uncharacterized function (DUF2986)</fullName>
    </submittedName>
</protein>